<accession>A0A0R1GQI6</accession>
<name>A0A0R1GQI6_9LACO</name>
<organism evidence="1 2">
    <name type="scientific">Levilactobacillus parabrevis ATCC 53295</name>
    <dbReference type="NCBI Taxonomy" id="1267003"/>
    <lineage>
        <taxon>Bacteria</taxon>
        <taxon>Bacillati</taxon>
        <taxon>Bacillota</taxon>
        <taxon>Bacilli</taxon>
        <taxon>Lactobacillales</taxon>
        <taxon>Lactobacillaceae</taxon>
        <taxon>Levilactobacillus</taxon>
    </lineage>
</organism>
<evidence type="ECO:0000313" key="1">
    <source>
        <dbReference type="EMBL" id="KRK36009.1"/>
    </source>
</evidence>
<evidence type="ECO:0000313" key="2">
    <source>
        <dbReference type="Proteomes" id="UP000051176"/>
    </source>
</evidence>
<dbReference type="Proteomes" id="UP000051176">
    <property type="component" value="Unassembled WGS sequence"/>
</dbReference>
<sequence>MKKLFWLLLAIVIILGTLVLWLTTSNRRFNVSTGRLSQLTTQNRSFDTQPQTVHLVLRTAQLKIKSGNHYQLTARHVSSDQFKLTHSNGVLSITEANAKHHQLEIGKTPVLTLTVPTKVEQLTVDQLNGTLALNDLTVGMLTLHHRNGTTKATNLTVTRGGELIKQNGRTDLRRLTSDGLSIAIKTGQFKLNGIKRASNQQTYTQAGNHPLTIKSGTGQVRVTTN</sequence>
<dbReference type="RefSeq" id="WP_020089874.1">
    <property type="nucleotide sequence ID" value="NZ_AZCZ01000030.1"/>
</dbReference>
<dbReference type="EMBL" id="AZCZ01000030">
    <property type="protein sequence ID" value="KRK36009.1"/>
    <property type="molecule type" value="Genomic_DNA"/>
</dbReference>
<comment type="caution">
    <text evidence="1">The sequence shown here is derived from an EMBL/GenBank/DDBJ whole genome shotgun (WGS) entry which is preliminary data.</text>
</comment>
<dbReference type="AlphaFoldDB" id="A0A0R1GQI6"/>
<dbReference type="PATRIC" id="fig|1267003.4.peg.1314"/>
<proteinExistence type="predicted"/>
<reference evidence="1 2" key="1">
    <citation type="journal article" date="2015" name="Genome Announc.">
        <title>Expanding the biotechnology potential of lactobacilli through comparative genomics of 213 strains and associated genera.</title>
        <authorList>
            <person name="Sun Z."/>
            <person name="Harris H.M."/>
            <person name="McCann A."/>
            <person name="Guo C."/>
            <person name="Argimon S."/>
            <person name="Zhang W."/>
            <person name="Yang X."/>
            <person name="Jeffery I.B."/>
            <person name="Cooney J.C."/>
            <person name="Kagawa T.F."/>
            <person name="Liu W."/>
            <person name="Song Y."/>
            <person name="Salvetti E."/>
            <person name="Wrobel A."/>
            <person name="Rasinkangas P."/>
            <person name="Parkhill J."/>
            <person name="Rea M.C."/>
            <person name="O'Sullivan O."/>
            <person name="Ritari J."/>
            <person name="Douillard F.P."/>
            <person name="Paul Ross R."/>
            <person name="Yang R."/>
            <person name="Briner A.E."/>
            <person name="Felis G.E."/>
            <person name="de Vos W.M."/>
            <person name="Barrangou R."/>
            <person name="Klaenhammer T.R."/>
            <person name="Caufield P.W."/>
            <person name="Cui Y."/>
            <person name="Zhang H."/>
            <person name="O'Toole P.W."/>
        </authorList>
    </citation>
    <scope>NUCLEOTIDE SEQUENCE [LARGE SCALE GENOMIC DNA]</scope>
    <source>
        <strain evidence="1 2">ATCC 53295</strain>
    </source>
</reference>
<dbReference type="OrthoDB" id="2289350at2"/>
<keyword evidence="2" id="KW-1185">Reference proteome</keyword>
<gene>
    <name evidence="1" type="ORF">FD07_GL001236</name>
</gene>
<protein>
    <submittedName>
        <fullName evidence="1">Uncharacterized protein</fullName>
    </submittedName>
</protein>